<dbReference type="PANTHER" id="PTHR38593">
    <property type="entry name" value="BLR2558 PROTEIN"/>
    <property type="match status" value="1"/>
</dbReference>
<evidence type="ECO:0000256" key="2">
    <source>
        <dbReference type="SAM" id="SignalP"/>
    </source>
</evidence>
<dbReference type="HOGENOM" id="CLU_079636_3_0_0"/>
<feature type="chain" id="PRO_5004795150" description="DUF4142 domain-containing protein" evidence="2">
    <location>
        <begin position="35"/>
        <end position="216"/>
    </location>
</feature>
<organism evidence="4 5">
    <name type="scientific">Gemmatirosa kalamazoonensis</name>
    <dbReference type="NCBI Taxonomy" id="861299"/>
    <lineage>
        <taxon>Bacteria</taxon>
        <taxon>Pseudomonadati</taxon>
        <taxon>Gemmatimonadota</taxon>
        <taxon>Gemmatimonadia</taxon>
        <taxon>Gemmatimonadales</taxon>
        <taxon>Gemmatimonadaceae</taxon>
        <taxon>Gemmatirosa</taxon>
    </lineage>
</organism>
<dbReference type="Gene3D" id="1.20.1260.10">
    <property type="match status" value="1"/>
</dbReference>
<keyword evidence="5" id="KW-1185">Reference proteome</keyword>
<dbReference type="PATRIC" id="fig|861299.3.peg.2907"/>
<feature type="region of interest" description="Disordered" evidence="1">
    <location>
        <begin position="41"/>
        <end position="63"/>
    </location>
</feature>
<dbReference type="eggNOG" id="COG3652">
    <property type="taxonomic scope" value="Bacteria"/>
</dbReference>
<evidence type="ECO:0000259" key="3">
    <source>
        <dbReference type="Pfam" id="PF13628"/>
    </source>
</evidence>
<keyword evidence="2" id="KW-0732">Signal</keyword>
<evidence type="ECO:0000313" key="4">
    <source>
        <dbReference type="EMBL" id="AHG90393.1"/>
    </source>
</evidence>
<evidence type="ECO:0000256" key="1">
    <source>
        <dbReference type="SAM" id="MobiDB-lite"/>
    </source>
</evidence>
<reference evidence="4 5" key="1">
    <citation type="journal article" date="2014" name="Genome Announc.">
        <title>Genome Sequence and Methylome of Soil Bacterium Gemmatirosa kalamazoonensis KBS708T, a Member of the Rarely Cultivated Gemmatimonadetes Phylum.</title>
        <authorList>
            <person name="Debruyn J.M."/>
            <person name="Radosevich M."/>
            <person name="Wommack K.E."/>
            <person name="Polson S.W."/>
            <person name="Hauser L.J."/>
            <person name="Fawaz M.N."/>
            <person name="Korlach J."/>
            <person name="Tsai Y.C."/>
        </authorList>
    </citation>
    <scope>NUCLEOTIDE SEQUENCE [LARGE SCALE GENOMIC DNA]</scope>
    <source>
        <strain evidence="4 5">KBS708</strain>
    </source>
</reference>
<dbReference type="KEGG" id="gba:J421_2856"/>
<feature type="domain" description="DUF4142" evidence="3">
    <location>
        <begin position="68"/>
        <end position="209"/>
    </location>
</feature>
<protein>
    <recommendedName>
        <fullName evidence="3">DUF4142 domain-containing protein</fullName>
    </recommendedName>
</protein>
<dbReference type="RefSeq" id="WP_148306321.1">
    <property type="nucleotide sequence ID" value="NZ_CP007128.1"/>
</dbReference>
<dbReference type="AlphaFoldDB" id="W0RLS7"/>
<dbReference type="InParanoid" id="W0RLS7"/>
<dbReference type="InterPro" id="IPR012347">
    <property type="entry name" value="Ferritin-like"/>
</dbReference>
<proteinExistence type="predicted"/>
<dbReference type="EMBL" id="CP007128">
    <property type="protein sequence ID" value="AHG90393.1"/>
    <property type="molecule type" value="Genomic_DNA"/>
</dbReference>
<dbReference type="Pfam" id="PF13628">
    <property type="entry name" value="DUF4142"/>
    <property type="match status" value="1"/>
</dbReference>
<sequence length="216" mass="21684">MSVQSSTRSFARVVLVSGASLACLLAACAKKDTAADTAGATAAPAARSDSATSGTPTASASASGGALNDAQIAHVAVTANSIDSTAGELAKKKGTAKAVKDFAQTMITDHSGANKEAVALATKLNVTPQDNPTSQQLKSGADASNSALQGMSGAAFDSAYIAHEVDYHQAVLNALDQTLIPGAQNAELKALLQKVRPVVAAHLDRAKSIQSGLGKK</sequence>
<dbReference type="OrthoDB" id="118677at2"/>
<accession>W0RLS7</accession>
<dbReference type="InterPro" id="IPR025419">
    <property type="entry name" value="DUF4142"/>
</dbReference>
<evidence type="ECO:0000313" key="5">
    <source>
        <dbReference type="Proteomes" id="UP000019151"/>
    </source>
</evidence>
<dbReference type="Proteomes" id="UP000019151">
    <property type="component" value="Chromosome"/>
</dbReference>
<dbReference type="PANTHER" id="PTHR38593:SF1">
    <property type="entry name" value="BLR2558 PROTEIN"/>
    <property type="match status" value="1"/>
</dbReference>
<feature type="signal peptide" evidence="2">
    <location>
        <begin position="1"/>
        <end position="34"/>
    </location>
</feature>
<name>W0RLS7_9BACT</name>
<dbReference type="STRING" id="861299.J421_2856"/>
<gene>
    <name evidence="4" type="ORF">J421_2856</name>
</gene>